<protein>
    <submittedName>
        <fullName evidence="2">Uncharacterized protein</fullName>
    </submittedName>
</protein>
<evidence type="ECO:0000313" key="2">
    <source>
        <dbReference type="EMBL" id="BBD07861.1"/>
    </source>
</evidence>
<evidence type="ECO:0000313" key="3">
    <source>
        <dbReference type="Proteomes" id="UP000269883"/>
    </source>
</evidence>
<dbReference type="KEGG" id="dfl:DFE_1135"/>
<reference evidence="2 3" key="1">
    <citation type="journal article" date="2018" name="Sci. Adv.">
        <title>Multi-heme cytochromes provide a pathway for survival in energy-limited environments.</title>
        <authorList>
            <person name="Deng X."/>
            <person name="Dohmae N."/>
            <person name="Nealson K.H."/>
            <person name="Hashimoto K."/>
            <person name="Okamoto A."/>
        </authorList>
    </citation>
    <scope>NUCLEOTIDE SEQUENCE [LARGE SCALE GENOMIC DNA]</scope>
    <source>
        <strain evidence="2 3">IS5</strain>
    </source>
</reference>
<gene>
    <name evidence="2" type="ORF">DFE_1135</name>
</gene>
<dbReference type="Proteomes" id="UP000269883">
    <property type="component" value="Chromosome"/>
</dbReference>
<proteinExistence type="predicted"/>
<keyword evidence="3" id="KW-1185">Reference proteome</keyword>
<feature type="transmembrane region" description="Helical" evidence="1">
    <location>
        <begin position="130"/>
        <end position="148"/>
    </location>
</feature>
<dbReference type="RefSeq" id="WP_126377478.1">
    <property type="nucleotide sequence ID" value="NZ_AP017378.1"/>
</dbReference>
<sequence length="188" mass="21298">MSCKQIKKIFSFVFSRDIIPFFIFATLITYVTPKNEIASIINISLTFSGAFLGITTTSLAIIIGVITQKDFIKEVVTNGGENVIYSDFLSSLKNDFLIMFTSFLAIFIVKIWINADIPHLRNPIPSIDKLNILFFTVSFFTLLSLSAMKDVIMSSLSIVEAHAFPMIRRIKEEMKKEKSPPKETIKKQ</sequence>
<dbReference type="AlphaFoldDB" id="A0A2Z6AX98"/>
<organism evidence="2 3">
    <name type="scientific">Desulfovibrio ferrophilus</name>
    <dbReference type="NCBI Taxonomy" id="241368"/>
    <lineage>
        <taxon>Bacteria</taxon>
        <taxon>Pseudomonadati</taxon>
        <taxon>Thermodesulfobacteriota</taxon>
        <taxon>Desulfovibrionia</taxon>
        <taxon>Desulfovibrionales</taxon>
        <taxon>Desulfovibrionaceae</taxon>
        <taxon>Desulfovibrio</taxon>
    </lineage>
</organism>
<accession>A0A2Z6AX98</accession>
<feature type="transmembrane region" description="Helical" evidence="1">
    <location>
        <begin position="37"/>
        <end position="66"/>
    </location>
</feature>
<keyword evidence="1" id="KW-0472">Membrane</keyword>
<feature type="transmembrane region" description="Helical" evidence="1">
    <location>
        <begin position="12"/>
        <end position="31"/>
    </location>
</feature>
<keyword evidence="1" id="KW-1133">Transmembrane helix</keyword>
<evidence type="ECO:0000256" key="1">
    <source>
        <dbReference type="SAM" id="Phobius"/>
    </source>
</evidence>
<feature type="transmembrane region" description="Helical" evidence="1">
    <location>
        <begin position="96"/>
        <end position="115"/>
    </location>
</feature>
<dbReference type="EMBL" id="AP017378">
    <property type="protein sequence ID" value="BBD07861.1"/>
    <property type="molecule type" value="Genomic_DNA"/>
</dbReference>
<name>A0A2Z6AX98_9BACT</name>
<keyword evidence="1" id="KW-0812">Transmembrane</keyword>